<reference evidence="1 2" key="1">
    <citation type="submission" date="2019-03" db="EMBL/GenBank/DDBJ databases">
        <title>Lake Tanganyika Metagenome-Assembled Genomes (MAGs).</title>
        <authorList>
            <person name="Tran P."/>
        </authorList>
    </citation>
    <scope>NUCLEOTIDE SEQUENCE [LARGE SCALE GENOMIC DNA]</scope>
    <source>
        <strain evidence="1">K_DeepCast_65m_m2_236</strain>
    </source>
</reference>
<proteinExistence type="predicted"/>
<gene>
    <name evidence="1" type="ORF">FJZ00_12280</name>
</gene>
<sequence length="129" mass="13121">MLGGVALDPGLCDDLHLLSEGNPLFLSGILGRALALDLLGPGTEGWKATRSLTQHALPANLAEALMGRLAGLPDEPIAVARTMAVLAHPAGLPLLIRATDLAPEVFASAFDALEAANVALLQADGVGGR</sequence>
<dbReference type="AlphaFoldDB" id="A0A937X5Y0"/>
<protein>
    <submittedName>
        <fullName evidence="1">Uncharacterized protein</fullName>
    </submittedName>
</protein>
<organism evidence="1 2">
    <name type="scientific">Candidatus Tanganyikabacteria bacterium</name>
    <dbReference type="NCBI Taxonomy" id="2961651"/>
    <lineage>
        <taxon>Bacteria</taxon>
        <taxon>Bacillati</taxon>
        <taxon>Candidatus Sericytochromatia</taxon>
        <taxon>Candidatus Tanganyikabacteria</taxon>
    </lineage>
</organism>
<name>A0A937X5Y0_9BACT</name>
<accession>A0A937X5Y0</accession>
<evidence type="ECO:0000313" key="2">
    <source>
        <dbReference type="Proteomes" id="UP000703893"/>
    </source>
</evidence>
<evidence type="ECO:0000313" key="1">
    <source>
        <dbReference type="EMBL" id="MBM3275923.1"/>
    </source>
</evidence>
<comment type="caution">
    <text evidence="1">The sequence shown here is derived from an EMBL/GenBank/DDBJ whole genome shotgun (WGS) entry which is preliminary data.</text>
</comment>
<dbReference type="EMBL" id="VGJX01000780">
    <property type="protein sequence ID" value="MBM3275923.1"/>
    <property type="molecule type" value="Genomic_DNA"/>
</dbReference>
<dbReference type="Proteomes" id="UP000703893">
    <property type="component" value="Unassembled WGS sequence"/>
</dbReference>